<accession>A0A8J2FPC2</accession>
<dbReference type="PANTHER" id="PTHR31302">
    <property type="entry name" value="TRANSMEMBRANE PROTEIN WITH METALLOPHOSPHOESTERASE DOMAIN-RELATED"/>
    <property type="match status" value="1"/>
</dbReference>
<comment type="caution">
    <text evidence="3">The sequence shown here is derived from an EMBL/GenBank/DDBJ whole genome shotgun (WGS) entry which is preliminary data.</text>
</comment>
<dbReference type="InterPro" id="IPR051158">
    <property type="entry name" value="Metallophosphoesterase_sf"/>
</dbReference>
<keyword evidence="1" id="KW-0812">Transmembrane</keyword>
<keyword evidence="1" id="KW-1133">Transmembrane helix</keyword>
<evidence type="ECO:0000259" key="2">
    <source>
        <dbReference type="Pfam" id="PF00149"/>
    </source>
</evidence>
<sequence length="404" mass="44752">MRRNQVRLWVATLWVFYFGSSYYIAWRLWCHLHSFGVIAVFLACLVACLPWVYPLGLWLRRRGAWRLGSKVSKLGSFWLPGVLYGSLLLSAWEGIGWLARTARGAPWLVKALQGLPGVFSFASALVGLLFFGYRIGEKPQVRRLRLELSRGNGPAVGVRLVVASDLHAGGLVSPKQLQRIVEAIQELAPDIVLLPGDLLDAPPRRLEEEGFGEVFRKLQARWGVFACPGNHEFFVGIDGAVQFLARCGIRVLREEATLLDAGLVLVGREDFAGERFPGGKSRQPLGEILAGLDPAFPVIVMDHRPLALEEAVQCGVDLVVCGHTHNGQFWPFNWIVRRMFPVAYGYRKVGDTHLYVTSGAGSWGPPVRLGSPPEIVIMELVPESIRETQPASKGYEEDPGLLPL</sequence>
<evidence type="ECO:0000313" key="3">
    <source>
        <dbReference type="EMBL" id="CAF0696395.1"/>
    </source>
</evidence>
<proteinExistence type="predicted"/>
<organism evidence="3 4">
    <name type="scientific">Candidatus Methylacidithermus pantelleriae</name>
    <dbReference type="NCBI Taxonomy" id="2744239"/>
    <lineage>
        <taxon>Bacteria</taxon>
        <taxon>Pseudomonadati</taxon>
        <taxon>Verrucomicrobiota</taxon>
        <taxon>Methylacidiphilae</taxon>
        <taxon>Methylacidiphilales</taxon>
        <taxon>Methylacidiphilaceae</taxon>
        <taxon>Candidatus Methylacidithermus</taxon>
    </lineage>
</organism>
<dbReference type="Proteomes" id="UP000663859">
    <property type="component" value="Unassembled WGS sequence"/>
</dbReference>
<feature type="transmembrane region" description="Helical" evidence="1">
    <location>
        <begin position="115"/>
        <end position="135"/>
    </location>
</feature>
<dbReference type="PANTHER" id="PTHR31302:SF0">
    <property type="entry name" value="TRANSMEMBRANE PROTEIN WITH METALLOPHOSPHOESTERASE DOMAIN"/>
    <property type="match status" value="1"/>
</dbReference>
<keyword evidence="1" id="KW-0472">Membrane</keyword>
<dbReference type="InterPro" id="IPR004843">
    <property type="entry name" value="Calcineurin-like_PHP"/>
</dbReference>
<evidence type="ECO:0000256" key="1">
    <source>
        <dbReference type="SAM" id="Phobius"/>
    </source>
</evidence>
<dbReference type="Gene3D" id="3.60.21.10">
    <property type="match status" value="1"/>
</dbReference>
<keyword evidence="4" id="KW-1185">Reference proteome</keyword>
<feature type="transmembrane region" description="Helical" evidence="1">
    <location>
        <begin position="7"/>
        <end position="26"/>
    </location>
</feature>
<feature type="transmembrane region" description="Helical" evidence="1">
    <location>
        <begin position="74"/>
        <end position="95"/>
    </location>
</feature>
<name>A0A8J2FPC2_9BACT</name>
<dbReference type="EMBL" id="CAJNOB010000012">
    <property type="protein sequence ID" value="CAF0696395.1"/>
    <property type="molecule type" value="Genomic_DNA"/>
</dbReference>
<evidence type="ECO:0000313" key="4">
    <source>
        <dbReference type="Proteomes" id="UP000663859"/>
    </source>
</evidence>
<dbReference type="RefSeq" id="WP_174582003.1">
    <property type="nucleotide sequence ID" value="NZ_CAJNOB010000012.1"/>
</dbReference>
<dbReference type="Pfam" id="PF00149">
    <property type="entry name" value="Metallophos"/>
    <property type="match status" value="1"/>
</dbReference>
<dbReference type="InterPro" id="IPR029052">
    <property type="entry name" value="Metallo-depent_PP-like"/>
</dbReference>
<dbReference type="CDD" id="cd07385">
    <property type="entry name" value="MPP_YkuE_C"/>
    <property type="match status" value="1"/>
</dbReference>
<feature type="transmembrane region" description="Helical" evidence="1">
    <location>
        <begin position="32"/>
        <end position="53"/>
    </location>
</feature>
<dbReference type="SUPFAM" id="SSF56300">
    <property type="entry name" value="Metallo-dependent phosphatases"/>
    <property type="match status" value="1"/>
</dbReference>
<dbReference type="AlphaFoldDB" id="A0A8J2FPC2"/>
<protein>
    <submittedName>
        <fullName evidence="3">Calcineurin-like phosphohydrolase</fullName>
    </submittedName>
</protein>
<dbReference type="GO" id="GO:0016787">
    <property type="term" value="F:hydrolase activity"/>
    <property type="evidence" value="ECO:0007669"/>
    <property type="project" value="InterPro"/>
</dbReference>
<gene>
    <name evidence="3" type="ORF">MPNT_20213</name>
</gene>
<reference evidence="3" key="1">
    <citation type="submission" date="2021-02" db="EMBL/GenBank/DDBJ databases">
        <authorList>
            <person name="Cremers G."/>
            <person name="Picone N."/>
        </authorList>
    </citation>
    <scope>NUCLEOTIDE SEQUENCE</scope>
    <source>
        <strain evidence="3">PQ17</strain>
    </source>
</reference>
<feature type="domain" description="Calcineurin-like phosphoesterase" evidence="2">
    <location>
        <begin position="159"/>
        <end position="326"/>
    </location>
</feature>